<reference evidence="4 5" key="1">
    <citation type="journal article" date="2014" name="BMC Genomics">
        <title>Comparative genomics of the major fungal agents of human and animal Sporotrichosis: Sporothrix schenckii and Sporothrix brasiliensis.</title>
        <authorList>
            <person name="Teixeira M.M."/>
            <person name="de Almeida L.G."/>
            <person name="Kubitschek-Barreira P."/>
            <person name="Alves F.L."/>
            <person name="Kioshima E.S."/>
            <person name="Abadio A.K."/>
            <person name="Fernandes L."/>
            <person name="Derengowski L.S."/>
            <person name="Ferreira K.S."/>
            <person name="Souza R.C."/>
            <person name="Ruiz J.C."/>
            <person name="de Andrade N.C."/>
            <person name="Paes H.C."/>
            <person name="Nicola A.M."/>
            <person name="Albuquerque P."/>
            <person name="Gerber A.L."/>
            <person name="Martins V.P."/>
            <person name="Peconick L.D."/>
            <person name="Neto A.V."/>
            <person name="Chaucanez C.B."/>
            <person name="Silva P.A."/>
            <person name="Cunha O.L."/>
            <person name="de Oliveira F.F."/>
            <person name="dos Santos T.C."/>
            <person name="Barros A.L."/>
            <person name="Soares M.A."/>
            <person name="de Oliveira L.M."/>
            <person name="Marini M.M."/>
            <person name="Villalobos-Duno H."/>
            <person name="Cunha M.M."/>
            <person name="de Hoog S."/>
            <person name="da Silveira J.F."/>
            <person name="Henrissat B."/>
            <person name="Nino-Vega G.A."/>
            <person name="Cisalpino P.S."/>
            <person name="Mora-Montes H.M."/>
            <person name="Almeida S.R."/>
            <person name="Stajich J.E."/>
            <person name="Lopes-Bezerra L.M."/>
            <person name="Vasconcelos A.T."/>
            <person name="Felipe M.S."/>
        </authorList>
    </citation>
    <scope>NUCLEOTIDE SEQUENCE [LARGE SCALE GENOMIC DNA]</scope>
    <source>
        <strain evidence="4 5">5110</strain>
    </source>
</reference>
<dbReference type="InterPro" id="IPR036866">
    <property type="entry name" value="RibonucZ/Hydroxyglut_hydro"/>
</dbReference>
<dbReference type="Gene3D" id="3.60.15.10">
    <property type="entry name" value="Ribonuclease Z/Hydroxyacylglutathione hydrolase-like"/>
    <property type="match status" value="1"/>
</dbReference>
<dbReference type="GO" id="GO:0036297">
    <property type="term" value="P:interstrand cross-link repair"/>
    <property type="evidence" value="ECO:0007669"/>
    <property type="project" value="TreeGrafter"/>
</dbReference>
<dbReference type="RefSeq" id="XP_040620578.1">
    <property type="nucleotide sequence ID" value="XM_040760727.1"/>
</dbReference>
<dbReference type="GO" id="GO:0000723">
    <property type="term" value="P:telomere maintenance"/>
    <property type="evidence" value="ECO:0007669"/>
    <property type="project" value="TreeGrafter"/>
</dbReference>
<dbReference type="GeneID" id="63675648"/>
<dbReference type="PANTHER" id="PTHR23240">
    <property type="entry name" value="DNA CROSS-LINK REPAIR PROTEIN PSO2/SNM1-RELATED"/>
    <property type="match status" value="1"/>
</dbReference>
<evidence type="ECO:0000313" key="4">
    <source>
        <dbReference type="EMBL" id="KIH92568.1"/>
    </source>
</evidence>
<dbReference type="PANTHER" id="PTHR23240:SF8">
    <property type="entry name" value="PROTEIN ARTEMIS"/>
    <property type="match status" value="1"/>
</dbReference>
<evidence type="ECO:0000256" key="3">
    <source>
        <dbReference type="ARBA" id="ARBA00022839"/>
    </source>
</evidence>
<evidence type="ECO:0000313" key="5">
    <source>
        <dbReference type="Proteomes" id="UP000031575"/>
    </source>
</evidence>
<keyword evidence="1" id="KW-0540">Nuclease</keyword>
<proteinExistence type="predicted"/>
<dbReference type="AlphaFoldDB" id="A0A0C2FNF9"/>
<keyword evidence="2" id="KW-0378">Hydrolase</keyword>
<dbReference type="HOGENOM" id="CLU_013294_0_1_1"/>
<dbReference type="Proteomes" id="UP000031575">
    <property type="component" value="Unassembled WGS sequence"/>
</dbReference>
<dbReference type="VEuPathDB" id="FungiDB:SPBR_02424"/>
<keyword evidence="5" id="KW-1185">Reference proteome</keyword>
<comment type="caution">
    <text evidence="4">The sequence shown here is derived from an EMBL/GenBank/DDBJ whole genome shotgun (WGS) entry which is preliminary data.</text>
</comment>
<keyword evidence="3" id="KW-0269">Exonuclease</keyword>
<organism evidence="4 5">
    <name type="scientific">Sporothrix brasiliensis 5110</name>
    <dbReference type="NCBI Taxonomy" id="1398154"/>
    <lineage>
        <taxon>Eukaryota</taxon>
        <taxon>Fungi</taxon>
        <taxon>Dikarya</taxon>
        <taxon>Ascomycota</taxon>
        <taxon>Pezizomycotina</taxon>
        <taxon>Sordariomycetes</taxon>
        <taxon>Sordariomycetidae</taxon>
        <taxon>Ophiostomatales</taxon>
        <taxon>Ophiostomataceae</taxon>
        <taxon>Sporothrix</taxon>
    </lineage>
</organism>
<dbReference type="GO" id="GO:0003684">
    <property type="term" value="F:damaged DNA binding"/>
    <property type="evidence" value="ECO:0007669"/>
    <property type="project" value="TreeGrafter"/>
</dbReference>
<dbReference type="Pfam" id="PF23023">
    <property type="entry name" value="Anti-Pycsar_Apyc1"/>
    <property type="match status" value="1"/>
</dbReference>
<name>A0A0C2FNF9_9PEZI</name>
<dbReference type="GO" id="GO:0006303">
    <property type="term" value="P:double-strand break repair via nonhomologous end joining"/>
    <property type="evidence" value="ECO:0007669"/>
    <property type="project" value="TreeGrafter"/>
</dbReference>
<protein>
    <submittedName>
        <fullName evidence="4">Artemis protein</fullName>
    </submittedName>
</protein>
<dbReference type="GO" id="GO:0035312">
    <property type="term" value="F:5'-3' DNA exonuclease activity"/>
    <property type="evidence" value="ECO:0007669"/>
    <property type="project" value="TreeGrafter"/>
</dbReference>
<evidence type="ECO:0000256" key="1">
    <source>
        <dbReference type="ARBA" id="ARBA00022722"/>
    </source>
</evidence>
<dbReference type="SUPFAM" id="SSF56281">
    <property type="entry name" value="Metallo-hydrolase/oxidoreductase"/>
    <property type="match status" value="1"/>
</dbReference>
<evidence type="ECO:0000256" key="2">
    <source>
        <dbReference type="ARBA" id="ARBA00022801"/>
    </source>
</evidence>
<dbReference type="OrthoDB" id="5561659at2759"/>
<accession>A0A0C2FNF9</accession>
<sequence length="668" mass="74760">MSTFDGFIREFPDIQVDYFRSTQGMASRRPLAGFLSHVHSDHLVGLDTLRSPFVYCSAATRALVSTLEKYPCHVNFAKGILEARKRTYKHLQNLLKPLPLDTPTTIELSPGNRIQVTLFDANHCPGSTMFLFEDEYKAALYTGDTRLEPWFVNALVRHPCLAEYTAGLRTIDTVYLDTTFVEKGVDFQTKAEGLRELLQTVARYPSDTIFYLRAWTFGYEDVWTALAKALRSKVHVDEYKLRLYRSMAPLAAKGQSSIPSTHAYVDPVAPNLVGFMCANTAHDGCLSVEDDVRIHSCEKGLGYCPAINQTKRPVVWIRPIVCRLPHGRGEVPEVGAGGGGKDLNKEAELDVYGQGEIDRLCELMCAVKDLSQEEKVDLQTLLATSIHGDHQIPIHIDPDKFQEQGQDWEMDISRIRYALLETAKLQRCYETGLAWSNIKSEPKGHPTAVNELSQTITFPYSRHSSYREQCDLLDKLRPKDVWPCTFHLEEWFAGGELVITVEDLFGQYCSGNTFRHDVEAAEKYGKRPAVDGEDAQIVIDSQVTTQPDHGSNPDAMSLLETQDEQAVGGECSQDHNEHRLAQEGRRHPALNDFDYPYFYLNTTASYVSMHDGTEDSQATQISEISGERRFASHQAAVNNAVGGGEWVHIALASTSDNHTMPDVDLGSG</sequence>
<gene>
    <name evidence="4" type="ORF">SPBR_02424</name>
</gene>
<dbReference type="EMBL" id="AWTV01000006">
    <property type="protein sequence ID" value="KIH92568.1"/>
    <property type="molecule type" value="Genomic_DNA"/>
</dbReference>